<keyword evidence="2" id="KW-1185">Reference proteome</keyword>
<proteinExistence type="predicted"/>
<dbReference type="Proteomes" id="UP000033103">
    <property type="component" value="Chromosome"/>
</dbReference>
<reference evidence="1 2" key="1">
    <citation type="journal article" date="2012" name="BMC Genomics">
        <title>Genomic sequence analysis and characterization of Sneathia amnii sp. nov.</title>
        <authorList>
            <consortium name="Vaginal Microbiome Consortium (additional members)"/>
            <person name="Harwich M.D.Jr."/>
            <person name="Serrano M.G."/>
            <person name="Fettweis J.M."/>
            <person name="Alves J.M."/>
            <person name="Reimers M.A."/>
            <person name="Buck G.A."/>
            <person name="Jefferson K.K."/>
        </authorList>
    </citation>
    <scope>NUCLEOTIDE SEQUENCE [LARGE SCALE GENOMIC DNA]</scope>
    <source>
        <strain evidence="1 2">SN35</strain>
    </source>
</reference>
<dbReference type="PATRIC" id="fig|1069640.6.peg.627"/>
<evidence type="ECO:0000313" key="1">
    <source>
        <dbReference type="EMBL" id="AKC95534.1"/>
    </source>
</evidence>
<dbReference type="AlphaFoldDB" id="A0A0E3UTV3"/>
<gene>
    <name evidence="1" type="ORF">VC03_03200</name>
</gene>
<dbReference type="HOGENOM" id="CLU_2467361_0_0_0"/>
<sequence>MTNKVFAFFFTLLIIGSVNNKQLTYTDIYTTIQKIYYIKQKKVVNKIKVKLDKFYKKFLCKIREIVFTIYNYIDTLNYNFKNDLRNLE</sequence>
<name>A0A0E3UTV3_9FUSO</name>
<dbReference type="RefSeq" id="WP_046328640.1">
    <property type="nucleotide sequence ID" value="NZ_CAUPIC010000010.1"/>
</dbReference>
<dbReference type="STRING" id="187101.VC03_03200"/>
<accession>A0A0E3UTV3</accession>
<organism evidence="1 2">
    <name type="scientific">Sneathia vaginalis</name>
    <dbReference type="NCBI Taxonomy" id="187101"/>
    <lineage>
        <taxon>Bacteria</taxon>
        <taxon>Fusobacteriati</taxon>
        <taxon>Fusobacteriota</taxon>
        <taxon>Fusobacteriia</taxon>
        <taxon>Fusobacteriales</taxon>
        <taxon>Leptotrichiaceae</taxon>
        <taxon>Sneathia</taxon>
    </lineage>
</organism>
<protein>
    <submittedName>
        <fullName evidence="1">Uncharacterized protein</fullName>
    </submittedName>
</protein>
<dbReference type="KEGG" id="sns:VC03_03200"/>
<dbReference type="EMBL" id="CP011280">
    <property type="protein sequence ID" value="AKC95534.1"/>
    <property type="molecule type" value="Genomic_DNA"/>
</dbReference>
<evidence type="ECO:0000313" key="2">
    <source>
        <dbReference type="Proteomes" id="UP000033103"/>
    </source>
</evidence>